<evidence type="ECO:0000313" key="2">
    <source>
        <dbReference type="EMBL" id="KAK7584078.1"/>
    </source>
</evidence>
<sequence>MPTEVDQSDFKAKRSLAASSETIVIDRSKCTSTPFNSKIPVLHPRSDPLYYEEPRREQGLKPVNDNSLKKICSNSKIPVSTRRPSNRRVLREPFTPFVQNYHRRPPEMDRAPPRRNDKGVAPGRYTHVKSKLAAYINRPTKMDVLKSSQSKSPNDRRSAQDNSYQNFCGIKRISSRTSLDTYTCEYKTPLPDLNCSDCAKTEDMAKNHQRAREHFELALEHNRIKMENEKIVAEHRRMVSKHRQLMLEHEEKANEHTLKAIAHVLNRIT</sequence>
<protein>
    <submittedName>
        <fullName evidence="2">Uncharacterized protein</fullName>
    </submittedName>
</protein>
<reference evidence="2 3" key="1">
    <citation type="submission" date="2024-03" db="EMBL/GenBank/DDBJ databases">
        <title>Adaptation during the transition from Ophiocordyceps entomopathogen to insect associate is accompanied by gene loss and intensified selection.</title>
        <authorList>
            <person name="Ward C.M."/>
            <person name="Onetto C.A."/>
            <person name="Borneman A.R."/>
        </authorList>
    </citation>
    <scope>NUCLEOTIDE SEQUENCE [LARGE SCALE GENOMIC DNA]</scope>
    <source>
        <strain evidence="2">AWRI1</strain>
        <tissue evidence="2">Single Adult Female</tissue>
    </source>
</reference>
<proteinExistence type="predicted"/>
<name>A0AAN9THF4_9HEMI</name>
<dbReference type="EMBL" id="JBBCAQ010000032">
    <property type="protein sequence ID" value="KAK7584078.1"/>
    <property type="molecule type" value="Genomic_DNA"/>
</dbReference>
<keyword evidence="3" id="KW-1185">Reference proteome</keyword>
<organism evidence="2 3">
    <name type="scientific">Parthenolecanium corni</name>
    <dbReference type="NCBI Taxonomy" id="536013"/>
    <lineage>
        <taxon>Eukaryota</taxon>
        <taxon>Metazoa</taxon>
        <taxon>Ecdysozoa</taxon>
        <taxon>Arthropoda</taxon>
        <taxon>Hexapoda</taxon>
        <taxon>Insecta</taxon>
        <taxon>Pterygota</taxon>
        <taxon>Neoptera</taxon>
        <taxon>Paraneoptera</taxon>
        <taxon>Hemiptera</taxon>
        <taxon>Sternorrhyncha</taxon>
        <taxon>Coccoidea</taxon>
        <taxon>Coccidae</taxon>
        <taxon>Parthenolecanium</taxon>
    </lineage>
</organism>
<accession>A0AAN9THF4</accession>
<evidence type="ECO:0000313" key="3">
    <source>
        <dbReference type="Proteomes" id="UP001367676"/>
    </source>
</evidence>
<gene>
    <name evidence="2" type="ORF">V9T40_005041</name>
</gene>
<dbReference type="AlphaFoldDB" id="A0AAN9THF4"/>
<dbReference type="Proteomes" id="UP001367676">
    <property type="component" value="Unassembled WGS sequence"/>
</dbReference>
<feature type="compositionally biased region" description="Basic and acidic residues" evidence="1">
    <location>
        <begin position="104"/>
        <end position="118"/>
    </location>
</feature>
<evidence type="ECO:0000256" key="1">
    <source>
        <dbReference type="SAM" id="MobiDB-lite"/>
    </source>
</evidence>
<feature type="region of interest" description="Disordered" evidence="1">
    <location>
        <begin position="99"/>
        <end position="163"/>
    </location>
</feature>
<comment type="caution">
    <text evidence="2">The sequence shown here is derived from an EMBL/GenBank/DDBJ whole genome shotgun (WGS) entry which is preliminary data.</text>
</comment>